<dbReference type="EC" id="3.1.21.-" evidence="5"/>
<keyword evidence="2" id="KW-0680">Restriction system</keyword>
<keyword evidence="5" id="KW-0540">Nuclease</keyword>
<keyword evidence="5" id="KW-0255">Endonuclease</keyword>
<accession>A0ABV7ZKA0</accession>
<proteinExistence type="inferred from homology"/>
<reference evidence="6" key="1">
    <citation type="journal article" date="2019" name="Int. J. Syst. Evol. Microbiol.">
        <title>The Global Catalogue of Microorganisms (GCM) 10K type strain sequencing project: providing services to taxonomists for standard genome sequencing and annotation.</title>
        <authorList>
            <consortium name="The Broad Institute Genomics Platform"/>
            <consortium name="The Broad Institute Genome Sequencing Center for Infectious Disease"/>
            <person name="Wu L."/>
            <person name="Ma J."/>
        </authorList>
    </citation>
    <scope>NUCLEOTIDE SEQUENCE [LARGE SCALE GENOMIC DNA]</scope>
    <source>
        <strain evidence="6">CCUG 53816</strain>
    </source>
</reference>
<keyword evidence="6" id="KW-1185">Reference proteome</keyword>
<evidence type="ECO:0000313" key="6">
    <source>
        <dbReference type="Proteomes" id="UP001595783"/>
    </source>
</evidence>
<sequence length="109" mass="12744">MQALEWRGVQLRGIFEVRSSCKIFHANTLDIEEKPKEYFYPYVVRSARNNGIRGFIKQDEVFLNPGNTLSFAMDTFSVFYQERPYFTGNNLKILVPKFSLNRHNGLFVA</sequence>
<dbReference type="EMBL" id="JBHRZO010000060">
    <property type="protein sequence ID" value="MFC3848511.1"/>
    <property type="molecule type" value="Genomic_DNA"/>
</dbReference>
<evidence type="ECO:0000256" key="1">
    <source>
        <dbReference type="ARBA" id="ARBA00010923"/>
    </source>
</evidence>
<protein>
    <submittedName>
        <fullName evidence="5">Restriction endonuclease subunit S</fullName>
        <ecNumber evidence="5">3.1.21.-</ecNumber>
    </submittedName>
</protein>
<name>A0ABV7ZKA0_9HELI</name>
<dbReference type="Gene3D" id="3.90.220.20">
    <property type="entry name" value="DNA methylase specificity domains"/>
    <property type="match status" value="1"/>
</dbReference>
<organism evidence="5 6">
    <name type="scientific">Helicobacter baculiformis</name>
    <dbReference type="NCBI Taxonomy" id="427351"/>
    <lineage>
        <taxon>Bacteria</taxon>
        <taxon>Pseudomonadati</taxon>
        <taxon>Campylobacterota</taxon>
        <taxon>Epsilonproteobacteria</taxon>
        <taxon>Campylobacterales</taxon>
        <taxon>Helicobacteraceae</taxon>
        <taxon>Helicobacter</taxon>
    </lineage>
</organism>
<keyword evidence="3" id="KW-0238">DNA-binding</keyword>
<comment type="caution">
    <text evidence="5">The sequence shown here is derived from an EMBL/GenBank/DDBJ whole genome shotgun (WGS) entry which is preliminary data.</text>
</comment>
<feature type="non-terminal residue" evidence="5">
    <location>
        <position position="109"/>
    </location>
</feature>
<gene>
    <name evidence="5" type="ORF">ACFOPX_08320</name>
</gene>
<evidence type="ECO:0000313" key="5">
    <source>
        <dbReference type="EMBL" id="MFC3848511.1"/>
    </source>
</evidence>
<dbReference type="InterPro" id="IPR044946">
    <property type="entry name" value="Restrct_endonuc_typeI_TRD_sf"/>
</dbReference>
<dbReference type="GO" id="GO:0004519">
    <property type="term" value="F:endonuclease activity"/>
    <property type="evidence" value="ECO:0007669"/>
    <property type="project" value="UniProtKB-KW"/>
</dbReference>
<dbReference type="GO" id="GO:0016787">
    <property type="term" value="F:hydrolase activity"/>
    <property type="evidence" value="ECO:0007669"/>
    <property type="project" value="UniProtKB-KW"/>
</dbReference>
<dbReference type="RefSeq" id="WP_382262847.1">
    <property type="nucleotide sequence ID" value="NZ_JBHRZO010000060.1"/>
</dbReference>
<dbReference type="Pfam" id="PF01420">
    <property type="entry name" value="Methylase_S"/>
    <property type="match status" value="1"/>
</dbReference>
<comment type="similarity">
    <text evidence="1">Belongs to the type-I restriction system S methylase family.</text>
</comment>
<feature type="domain" description="Type I restriction modification DNA specificity" evidence="4">
    <location>
        <begin position="5"/>
        <end position="104"/>
    </location>
</feature>
<dbReference type="Proteomes" id="UP001595783">
    <property type="component" value="Unassembled WGS sequence"/>
</dbReference>
<evidence type="ECO:0000256" key="2">
    <source>
        <dbReference type="ARBA" id="ARBA00022747"/>
    </source>
</evidence>
<evidence type="ECO:0000256" key="3">
    <source>
        <dbReference type="ARBA" id="ARBA00023125"/>
    </source>
</evidence>
<keyword evidence="5" id="KW-0378">Hydrolase</keyword>
<evidence type="ECO:0000259" key="4">
    <source>
        <dbReference type="Pfam" id="PF01420"/>
    </source>
</evidence>
<dbReference type="InterPro" id="IPR000055">
    <property type="entry name" value="Restrct_endonuc_typeI_TRD"/>
</dbReference>